<feature type="domain" description="Histidine kinase" evidence="11">
    <location>
        <begin position="584"/>
        <end position="671"/>
    </location>
</feature>
<evidence type="ECO:0000256" key="9">
    <source>
        <dbReference type="SAM" id="Phobius"/>
    </source>
</evidence>
<evidence type="ECO:0000256" key="1">
    <source>
        <dbReference type="ARBA" id="ARBA00000085"/>
    </source>
</evidence>
<evidence type="ECO:0000313" key="12">
    <source>
        <dbReference type="EMBL" id="NKI31953.1"/>
    </source>
</evidence>
<evidence type="ECO:0000256" key="6">
    <source>
        <dbReference type="ARBA" id="ARBA00022777"/>
    </source>
</evidence>
<dbReference type="Gene3D" id="3.30.565.10">
    <property type="entry name" value="Histidine kinase-like ATPase, C-terminal domain"/>
    <property type="match status" value="1"/>
</dbReference>
<dbReference type="Gene3D" id="1.20.5.1930">
    <property type="match status" value="1"/>
</dbReference>
<dbReference type="SMART" id="SM00387">
    <property type="entry name" value="HATPase_c"/>
    <property type="match status" value="1"/>
</dbReference>
<keyword evidence="6 12" id="KW-0418">Kinase</keyword>
<keyword evidence="10" id="KW-0732">Signal</keyword>
<dbReference type="PROSITE" id="PS50109">
    <property type="entry name" value="HIS_KIN"/>
    <property type="match status" value="1"/>
</dbReference>
<dbReference type="Gene3D" id="1.25.40.10">
    <property type="entry name" value="Tetratricopeptide repeat domain"/>
    <property type="match status" value="2"/>
</dbReference>
<evidence type="ECO:0000256" key="8">
    <source>
        <dbReference type="ARBA" id="ARBA00023012"/>
    </source>
</evidence>
<dbReference type="PANTHER" id="PTHR24421">
    <property type="entry name" value="NITRATE/NITRITE SENSOR PROTEIN NARX-RELATED"/>
    <property type="match status" value="1"/>
</dbReference>
<dbReference type="PANTHER" id="PTHR24421:SF10">
    <property type="entry name" value="NITRATE_NITRITE SENSOR PROTEIN NARQ"/>
    <property type="match status" value="1"/>
</dbReference>
<evidence type="ECO:0000256" key="3">
    <source>
        <dbReference type="ARBA" id="ARBA00022553"/>
    </source>
</evidence>
<keyword evidence="8" id="KW-0902">Two-component regulatory system</keyword>
<evidence type="ECO:0000259" key="11">
    <source>
        <dbReference type="PROSITE" id="PS50109"/>
    </source>
</evidence>
<keyword evidence="4" id="KW-0808">Transferase</keyword>
<protein>
    <recommendedName>
        <fullName evidence="2">histidine kinase</fullName>
        <ecNumber evidence="2">2.7.13.3</ecNumber>
    </recommendedName>
</protein>
<evidence type="ECO:0000256" key="10">
    <source>
        <dbReference type="SAM" id="SignalP"/>
    </source>
</evidence>
<organism evidence="12 13">
    <name type="scientific">Croceivirga thetidis</name>
    <dbReference type="NCBI Taxonomy" id="2721623"/>
    <lineage>
        <taxon>Bacteria</taxon>
        <taxon>Pseudomonadati</taxon>
        <taxon>Bacteroidota</taxon>
        <taxon>Flavobacteriia</taxon>
        <taxon>Flavobacteriales</taxon>
        <taxon>Flavobacteriaceae</taxon>
        <taxon>Croceivirga</taxon>
    </lineage>
</organism>
<dbReference type="EC" id="2.7.13.3" evidence="2"/>
<proteinExistence type="predicted"/>
<accession>A0ABX1GQM3</accession>
<name>A0ABX1GQM3_9FLAO</name>
<dbReference type="GO" id="GO:0016301">
    <property type="term" value="F:kinase activity"/>
    <property type="evidence" value="ECO:0007669"/>
    <property type="project" value="UniProtKB-KW"/>
</dbReference>
<dbReference type="SUPFAM" id="SSF55874">
    <property type="entry name" value="ATPase domain of HSP90 chaperone/DNA topoisomerase II/histidine kinase"/>
    <property type="match status" value="1"/>
</dbReference>
<keyword evidence="9" id="KW-1133">Transmembrane helix</keyword>
<keyword evidence="7" id="KW-0067">ATP-binding</keyword>
<evidence type="ECO:0000313" key="13">
    <source>
        <dbReference type="Proteomes" id="UP000718451"/>
    </source>
</evidence>
<evidence type="ECO:0000256" key="4">
    <source>
        <dbReference type="ARBA" id="ARBA00022679"/>
    </source>
</evidence>
<dbReference type="RefSeq" id="WP_168552185.1">
    <property type="nucleotide sequence ID" value="NZ_JAAWWL010000002.1"/>
</dbReference>
<feature type="transmembrane region" description="Helical" evidence="9">
    <location>
        <begin position="442"/>
        <end position="460"/>
    </location>
</feature>
<dbReference type="SUPFAM" id="SSF48452">
    <property type="entry name" value="TPR-like"/>
    <property type="match status" value="2"/>
</dbReference>
<dbReference type="InterPro" id="IPR050482">
    <property type="entry name" value="Sensor_HK_TwoCompSys"/>
</dbReference>
<dbReference type="InterPro" id="IPR036890">
    <property type="entry name" value="HATPase_C_sf"/>
</dbReference>
<dbReference type="Proteomes" id="UP000718451">
    <property type="component" value="Unassembled WGS sequence"/>
</dbReference>
<keyword evidence="5" id="KW-0547">Nucleotide-binding</keyword>
<gene>
    <name evidence="12" type="ORF">HCU67_08335</name>
</gene>
<dbReference type="InterPro" id="IPR005467">
    <property type="entry name" value="His_kinase_dom"/>
</dbReference>
<keyword evidence="9" id="KW-0472">Membrane</keyword>
<reference evidence="12 13" key="1">
    <citation type="submission" date="2020-04" db="EMBL/GenBank/DDBJ databases">
        <authorList>
            <person name="Yoon J."/>
        </authorList>
    </citation>
    <scope>NUCLEOTIDE SEQUENCE [LARGE SCALE GENOMIC DNA]</scope>
    <source>
        <strain evidence="12 13">DJ-13</strain>
    </source>
</reference>
<comment type="caution">
    <text evidence="12">The sequence shown here is derived from an EMBL/GenBank/DDBJ whole genome shotgun (WGS) entry which is preliminary data.</text>
</comment>
<evidence type="ECO:0000256" key="2">
    <source>
        <dbReference type="ARBA" id="ARBA00012438"/>
    </source>
</evidence>
<dbReference type="EMBL" id="JAAWWL010000002">
    <property type="protein sequence ID" value="NKI31953.1"/>
    <property type="molecule type" value="Genomic_DNA"/>
</dbReference>
<feature type="chain" id="PRO_5046600293" description="histidine kinase" evidence="10">
    <location>
        <begin position="19"/>
        <end position="671"/>
    </location>
</feature>
<dbReference type="CDD" id="cd16917">
    <property type="entry name" value="HATPase_UhpB-NarQ-NarX-like"/>
    <property type="match status" value="1"/>
</dbReference>
<dbReference type="InterPro" id="IPR011712">
    <property type="entry name" value="Sig_transdc_His_kin_sub3_dim/P"/>
</dbReference>
<evidence type="ECO:0000256" key="7">
    <source>
        <dbReference type="ARBA" id="ARBA00022840"/>
    </source>
</evidence>
<keyword evidence="3" id="KW-0597">Phosphoprotein</keyword>
<keyword evidence="13" id="KW-1185">Reference proteome</keyword>
<feature type="signal peptide" evidence="10">
    <location>
        <begin position="1"/>
        <end position="18"/>
    </location>
</feature>
<dbReference type="Pfam" id="PF07730">
    <property type="entry name" value="HisKA_3"/>
    <property type="match status" value="1"/>
</dbReference>
<keyword evidence="9" id="KW-0812">Transmembrane</keyword>
<dbReference type="InterPro" id="IPR003594">
    <property type="entry name" value="HATPase_dom"/>
</dbReference>
<dbReference type="InterPro" id="IPR011990">
    <property type="entry name" value="TPR-like_helical_dom_sf"/>
</dbReference>
<comment type="catalytic activity">
    <reaction evidence="1">
        <text>ATP + protein L-histidine = ADP + protein N-phospho-L-histidine.</text>
        <dbReference type="EC" id="2.7.13.3"/>
    </reaction>
</comment>
<sequence>MKKIVPLFLLLFCFFGRAQSEFEEGITALKAQIKNSEGSQKLMLLDSLSRYITSQRSGYNFDSITRATIELAYELDSFAIGLASTDDLIFFHANRSGTPEEGIKIFEEFKARNHEESDKRMLAKLYTNAGDAYFFSGKLEASIPVYNEAEKYALMANDSSRYAIARTYKAGAYVDQGDYATGSQLLKETALLFTKLNDTVNILMSRGSLANIYGKIGFSNEAKKERDELIRLAELTKNYYSLIPNLYNASLGAKKDGDLELALQYLTTASDYSKGMENKIPANVVVDYALLTTHSQNKDLVKAKEFYELVKNKYGNLTTIPFEGEYLHSISEYYMAIGAYDKAQKAITKKLNIYLEAKNSQGIYEGYDSQAKVSEAKGDYKTALLYSKKYNAYQDSINGVKKALGVSYYQTLYETEKRDFKIQEQATEISLLDAKNRIKSQWMLFGGIGLVALFTIIYLFRSNKFARTKQELQEQFSQDLIKEQEQERTRLARELHDSVGQKLMLLTKQTKTIGNPNMENLADNTLAEIRSISRGLYPANLERLGLTESINALVYDINSNTDLFFTEEIENVDNLLSKDAELHLYRIIQESLNNVVKHSEAKAIEMKVNKVSDGISVLVKDNGKGFDFEKKYKNLSLGLKTLYERAKILGAKIDINSQLAKGTALRLTIPI</sequence>
<evidence type="ECO:0000256" key="5">
    <source>
        <dbReference type="ARBA" id="ARBA00022741"/>
    </source>
</evidence>
<dbReference type="Pfam" id="PF02518">
    <property type="entry name" value="HATPase_c"/>
    <property type="match status" value="1"/>
</dbReference>